<name>A0A4Q7L592_9PSEU</name>
<evidence type="ECO:0000256" key="4">
    <source>
        <dbReference type="PROSITE-ProRule" id="PRU00335"/>
    </source>
</evidence>
<accession>A0A4Q7L592</accession>
<dbReference type="AlphaFoldDB" id="A0A4Q7L592"/>
<evidence type="ECO:0000256" key="3">
    <source>
        <dbReference type="ARBA" id="ARBA00023163"/>
    </source>
</evidence>
<evidence type="ECO:0000256" key="1">
    <source>
        <dbReference type="ARBA" id="ARBA00023015"/>
    </source>
</evidence>
<dbReference type="GO" id="GO:0003700">
    <property type="term" value="F:DNA-binding transcription factor activity"/>
    <property type="evidence" value="ECO:0007669"/>
    <property type="project" value="TreeGrafter"/>
</dbReference>
<dbReference type="Proteomes" id="UP000294257">
    <property type="component" value="Unassembled WGS sequence"/>
</dbReference>
<dbReference type="Pfam" id="PF02909">
    <property type="entry name" value="TetR_C_1"/>
    <property type="match status" value="1"/>
</dbReference>
<protein>
    <submittedName>
        <fullName evidence="6">TetR family transcriptional regulator</fullName>
    </submittedName>
</protein>
<keyword evidence="7" id="KW-1185">Reference proteome</keyword>
<sequence>MPDNDVIIWARPERPARGKAPAYSRDQIAAAAVRIADADGLEAVTMRRVAAEIGAGAMSLYRYVRNKDELHMLMADVVLPDTLGEPPADWREALREYARGVRRIVHAHPWFPVVSAEVQVPGPNMMRGLEWLMSTVDGLGLDIDGMMEVAFTVQILAIGFAQNEIAEARALARSGLTREQWQAQQGPYVEAVINSGEFPYFTRIVHDARIPHEVEGEVFDRALDRVLNGIAATLPRGTRR</sequence>
<keyword evidence="1" id="KW-0805">Transcription regulation</keyword>
<dbReference type="InterPro" id="IPR036271">
    <property type="entry name" value="Tet_transcr_reg_TetR-rel_C_sf"/>
</dbReference>
<keyword evidence="3" id="KW-0804">Transcription</keyword>
<comment type="caution">
    <text evidence="6">The sequence shown here is derived from an EMBL/GenBank/DDBJ whole genome shotgun (WGS) entry which is preliminary data.</text>
</comment>
<evidence type="ECO:0000313" key="6">
    <source>
        <dbReference type="EMBL" id="RZS44434.1"/>
    </source>
</evidence>
<dbReference type="RefSeq" id="WP_242613082.1">
    <property type="nucleotide sequence ID" value="NZ_SGWQ01000001.1"/>
</dbReference>
<reference evidence="6 7" key="1">
    <citation type="submission" date="2019-02" db="EMBL/GenBank/DDBJ databases">
        <title>Genomic Encyclopedia of Type Strains, Phase IV (KMG-IV): sequencing the most valuable type-strain genomes for metagenomic binning, comparative biology and taxonomic classification.</title>
        <authorList>
            <person name="Goeker M."/>
        </authorList>
    </citation>
    <scope>NUCLEOTIDE SEQUENCE [LARGE SCALE GENOMIC DNA]</scope>
    <source>
        <strain evidence="6 7">DSM 101727</strain>
    </source>
</reference>
<keyword evidence="2 4" id="KW-0238">DNA-binding</keyword>
<dbReference type="SUPFAM" id="SSF46689">
    <property type="entry name" value="Homeodomain-like"/>
    <property type="match status" value="1"/>
</dbReference>
<dbReference type="GO" id="GO:0000976">
    <property type="term" value="F:transcription cis-regulatory region binding"/>
    <property type="evidence" value="ECO:0007669"/>
    <property type="project" value="TreeGrafter"/>
</dbReference>
<dbReference type="PANTHER" id="PTHR30055:SF151">
    <property type="entry name" value="TRANSCRIPTIONAL REGULATORY PROTEIN"/>
    <property type="match status" value="1"/>
</dbReference>
<evidence type="ECO:0000259" key="5">
    <source>
        <dbReference type="PROSITE" id="PS50977"/>
    </source>
</evidence>
<dbReference type="Gene3D" id="1.10.10.60">
    <property type="entry name" value="Homeodomain-like"/>
    <property type="match status" value="1"/>
</dbReference>
<dbReference type="SUPFAM" id="SSF48498">
    <property type="entry name" value="Tetracyclin repressor-like, C-terminal domain"/>
    <property type="match status" value="1"/>
</dbReference>
<feature type="domain" description="HTH tetR-type" evidence="5">
    <location>
        <begin position="22"/>
        <end position="82"/>
    </location>
</feature>
<evidence type="ECO:0000256" key="2">
    <source>
        <dbReference type="ARBA" id="ARBA00023125"/>
    </source>
</evidence>
<dbReference type="GO" id="GO:0045892">
    <property type="term" value="P:negative regulation of DNA-templated transcription"/>
    <property type="evidence" value="ECO:0007669"/>
    <property type="project" value="InterPro"/>
</dbReference>
<dbReference type="PROSITE" id="PS50977">
    <property type="entry name" value="HTH_TETR_2"/>
    <property type="match status" value="1"/>
</dbReference>
<dbReference type="InterPro" id="IPR004111">
    <property type="entry name" value="Repressor_TetR_C"/>
</dbReference>
<organism evidence="6 7">
    <name type="scientific">Herbihabitans rhizosphaerae</name>
    <dbReference type="NCBI Taxonomy" id="1872711"/>
    <lineage>
        <taxon>Bacteria</taxon>
        <taxon>Bacillati</taxon>
        <taxon>Actinomycetota</taxon>
        <taxon>Actinomycetes</taxon>
        <taxon>Pseudonocardiales</taxon>
        <taxon>Pseudonocardiaceae</taxon>
        <taxon>Herbihabitans</taxon>
    </lineage>
</organism>
<dbReference type="InterPro" id="IPR050109">
    <property type="entry name" value="HTH-type_TetR-like_transc_reg"/>
</dbReference>
<dbReference type="Pfam" id="PF00440">
    <property type="entry name" value="TetR_N"/>
    <property type="match status" value="1"/>
</dbReference>
<gene>
    <name evidence="6" type="ORF">EV193_101310</name>
</gene>
<feature type="DNA-binding region" description="H-T-H motif" evidence="4">
    <location>
        <begin position="45"/>
        <end position="64"/>
    </location>
</feature>
<evidence type="ECO:0000313" key="7">
    <source>
        <dbReference type="Proteomes" id="UP000294257"/>
    </source>
</evidence>
<dbReference type="InterPro" id="IPR001647">
    <property type="entry name" value="HTH_TetR"/>
</dbReference>
<dbReference type="EMBL" id="SGWQ01000001">
    <property type="protein sequence ID" value="RZS44434.1"/>
    <property type="molecule type" value="Genomic_DNA"/>
</dbReference>
<dbReference type="Gene3D" id="1.10.357.10">
    <property type="entry name" value="Tetracycline Repressor, domain 2"/>
    <property type="match status" value="1"/>
</dbReference>
<proteinExistence type="predicted"/>
<dbReference type="InterPro" id="IPR009057">
    <property type="entry name" value="Homeodomain-like_sf"/>
</dbReference>
<dbReference type="PANTHER" id="PTHR30055">
    <property type="entry name" value="HTH-TYPE TRANSCRIPTIONAL REGULATOR RUTR"/>
    <property type="match status" value="1"/>
</dbReference>